<comment type="caution">
    <text evidence="2">The sequence shown here is derived from an EMBL/GenBank/DDBJ whole genome shotgun (WGS) entry which is preliminary data.</text>
</comment>
<evidence type="ECO:0000313" key="2">
    <source>
        <dbReference type="EMBL" id="RRT41895.1"/>
    </source>
</evidence>
<dbReference type="EMBL" id="AMZH03018220">
    <property type="protein sequence ID" value="RRT41895.1"/>
    <property type="molecule type" value="Genomic_DNA"/>
</dbReference>
<accession>A0A426XR51</accession>
<feature type="compositionally biased region" description="Polar residues" evidence="1">
    <location>
        <begin position="76"/>
        <end position="86"/>
    </location>
</feature>
<sequence length="164" mass="17998">GFTVWVIYSMNTLGPSRRGTRRHAREGISRKMVLNLDLNSPPVECQFPEGTSGCRHPRISRGTSVSVDPQPGNPTRRPQGSAPSNDCSNGGLIDVELIEDEVVILSSPRGFPLVLASSWLLIYLSLERAIRNQPVTVVLDDDPETNLRRSVEVFSMHGDGNFTG</sequence>
<evidence type="ECO:0000313" key="3">
    <source>
        <dbReference type="Proteomes" id="UP000287651"/>
    </source>
</evidence>
<dbReference type="AlphaFoldDB" id="A0A426XR51"/>
<reference evidence="2 3" key="1">
    <citation type="journal article" date="2014" name="Agronomy (Basel)">
        <title>A Draft Genome Sequence for Ensete ventricosum, the Drought-Tolerant Tree Against Hunger.</title>
        <authorList>
            <person name="Harrison J."/>
            <person name="Moore K.A."/>
            <person name="Paszkiewicz K."/>
            <person name="Jones T."/>
            <person name="Grant M."/>
            <person name="Ambacheew D."/>
            <person name="Muzemil S."/>
            <person name="Studholme D.J."/>
        </authorList>
    </citation>
    <scope>NUCLEOTIDE SEQUENCE [LARGE SCALE GENOMIC DNA]</scope>
</reference>
<gene>
    <name evidence="2" type="ORF">B296_00036577</name>
</gene>
<dbReference type="Proteomes" id="UP000287651">
    <property type="component" value="Unassembled WGS sequence"/>
</dbReference>
<evidence type="ECO:0000256" key="1">
    <source>
        <dbReference type="SAM" id="MobiDB-lite"/>
    </source>
</evidence>
<proteinExistence type="predicted"/>
<protein>
    <submittedName>
        <fullName evidence="2">Uncharacterized protein</fullName>
    </submittedName>
</protein>
<name>A0A426XR51_ENSVE</name>
<feature type="non-terminal residue" evidence="2">
    <location>
        <position position="1"/>
    </location>
</feature>
<feature type="region of interest" description="Disordered" evidence="1">
    <location>
        <begin position="47"/>
        <end position="86"/>
    </location>
</feature>
<organism evidence="2 3">
    <name type="scientific">Ensete ventricosum</name>
    <name type="common">Abyssinian banana</name>
    <name type="synonym">Musa ensete</name>
    <dbReference type="NCBI Taxonomy" id="4639"/>
    <lineage>
        <taxon>Eukaryota</taxon>
        <taxon>Viridiplantae</taxon>
        <taxon>Streptophyta</taxon>
        <taxon>Embryophyta</taxon>
        <taxon>Tracheophyta</taxon>
        <taxon>Spermatophyta</taxon>
        <taxon>Magnoliopsida</taxon>
        <taxon>Liliopsida</taxon>
        <taxon>Zingiberales</taxon>
        <taxon>Musaceae</taxon>
        <taxon>Ensete</taxon>
    </lineage>
</organism>